<dbReference type="PROSITE" id="PS00107">
    <property type="entry name" value="PROTEIN_KINASE_ATP"/>
    <property type="match status" value="1"/>
</dbReference>
<feature type="binding site" evidence="3">
    <location>
        <position position="44"/>
    </location>
    <ligand>
        <name>ATP</name>
        <dbReference type="ChEBI" id="CHEBI:30616"/>
    </ligand>
</feature>
<sequence length="172" mass="19839">MEFEGAFFENSDFEIFKNKNLGGGTFGDVYLAQKNDDKKQYAAKILKSEKGFDGNQQKLILRESLILFRLQHPSILKFLGVNFQSKSNPSLLEPTIITEHLPHGSLRGNLTNERNHIQDEKWTPTKKYISLIGISDAMRYLHEHGIIHRDLKPENILIDENYYPRVCDFGLS</sequence>
<evidence type="ECO:0000259" key="5">
    <source>
        <dbReference type="PROSITE" id="PS50011"/>
    </source>
</evidence>
<comment type="similarity">
    <text evidence="4">Belongs to the protein kinase superfamily.</text>
</comment>
<evidence type="ECO:0000313" key="7">
    <source>
        <dbReference type="Proteomes" id="UP001470230"/>
    </source>
</evidence>
<dbReference type="PROSITE" id="PS50011">
    <property type="entry name" value="PROTEIN_KINASE_DOM"/>
    <property type="match status" value="1"/>
</dbReference>
<organism evidence="6 7">
    <name type="scientific">Tritrichomonas musculus</name>
    <dbReference type="NCBI Taxonomy" id="1915356"/>
    <lineage>
        <taxon>Eukaryota</taxon>
        <taxon>Metamonada</taxon>
        <taxon>Parabasalia</taxon>
        <taxon>Tritrichomonadida</taxon>
        <taxon>Tritrichomonadidae</taxon>
        <taxon>Tritrichomonas</taxon>
    </lineage>
</organism>
<evidence type="ECO:0000256" key="1">
    <source>
        <dbReference type="ARBA" id="ARBA00022741"/>
    </source>
</evidence>
<dbReference type="PANTHER" id="PTHR44329:SF214">
    <property type="entry name" value="PROTEIN KINASE DOMAIN-CONTAINING PROTEIN"/>
    <property type="match status" value="1"/>
</dbReference>
<dbReference type="PROSITE" id="PS00108">
    <property type="entry name" value="PROTEIN_KINASE_ST"/>
    <property type="match status" value="1"/>
</dbReference>
<dbReference type="PANTHER" id="PTHR44329">
    <property type="entry name" value="SERINE/THREONINE-PROTEIN KINASE TNNI3K-RELATED"/>
    <property type="match status" value="1"/>
</dbReference>
<keyword evidence="4" id="KW-0723">Serine/threonine-protein kinase</keyword>
<dbReference type="SMART" id="SM00220">
    <property type="entry name" value="S_TKc"/>
    <property type="match status" value="1"/>
</dbReference>
<dbReference type="InterPro" id="IPR008271">
    <property type="entry name" value="Ser/Thr_kinase_AS"/>
</dbReference>
<evidence type="ECO:0000256" key="2">
    <source>
        <dbReference type="ARBA" id="ARBA00022840"/>
    </source>
</evidence>
<protein>
    <recommendedName>
        <fullName evidence="5">Protein kinase domain-containing protein</fullName>
    </recommendedName>
</protein>
<name>A0ABR2KFL1_9EUKA</name>
<evidence type="ECO:0000256" key="3">
    <source>
        <dbReference type="PROSITE-ProRule" id="PRU10141"/>
    </source>
</evidence>
<accession>A0ABR2KFL1</accession>
<dbReference type="Proteomes" id="UP001470230">
    <property type="component" value="Unassembled WGS sequence"/>
</dbReference>
<proteinExistence type="inferred from homology"/>
<gene>
    <name evidence="6" type="ORF">M9Y10_033539</name>
</gene>
<dbReference type="InterPro" id="IPR017441">
    <property type="entry name" value="Protein_kinase_ATP_BS"/>
</dbReference>
<keyword evidence="7" id="KW-1185">Reference proteome</keyword>
<comment type="caution">
    <text evidence="6">The sequence shown here is derived from an EMBL/GenBank/DDBJ whole genome shotgun (WGS) entry which is preliminary data.</text>
</comment>
<keyword evidence="4" id="KW-0418">Kinase</keyword>
<dbReference type="Pfam" id="PF00069">
    <property type="entry name" value="Pkinase"/>
    <property type="match status" value="1"/>
</dbReference>
<dbReference type="InterPro" id="IPR051681">
    <property type="entry name" value="Ser/Thr_Kinases-Pseudokinases"/>
</dbReference>
<evidence type="ECO:0000313" key="6">
    <source>
        <dbReference type="EMBL" id="KAK8888800.1"/>
    </source>
</evidence>
<dbReference type="InterPro" id="IPR011009">
    <property type="entry name" value="Kinase-like_dom_sf"/>
</dbReference>
<dbReference type="SUPFAM" id="SSF56112">
    <property type="entry name" value="Protein kinase-like (PK-like)"/>
    <property type="match status" value="1"/>
</dbReference>
<evidence type="ECO:0000256" key="4">
    <source>
        <dbReference type="RuleBase" id="RU000304"/>
    </source>
</evidence>
<dbReference type="InterPro" id="IPR000719">
    <property type="entry name" value="Prot_kinase_dom"/>
</dbReference>
<keyword evidence="4" id="KW-0808">Transferase</keyword>
<keyword evidence="1 3" id="KW-0547">Nucleotide-binding</keyword>
<reference evidence="6 7" key="1">
    <citation type="submission" date="2024-04" db="EMBL/GenBank/DDBJ databases">
        <title>Tritrichomonas musculus Genome.</title>
        <authorList>
            <person name="Alves-Ferreira E."/>
            <person name="Grigg M."/>
            <person name="Lorenzi H."/>
            <person name="Galac M."/>
        </authorList>
    </citation>
    <scope>NUCLEOTIDE SEQUENCE [LARGE SCALE GENOMIC DNA]</scope>
    <source>
        <strain evidence="6 7">EAF2021</strain>
    </source>
</reference>
<keyword evidence="2 3" id="KW-0067">ATP-binding</keyword>
<dbReference type="EMBL" id="JAPFFF010000005">
    <property type="protein sequence ID" value="KAK8888800.1"/>
    <property type="molecule type" value="Genomic_DNA"/>
</dbReference>
<feature type="domain" description="Protein kinase" evidence="5">
    <location>
        <begin position="15"/>
        <end position="172"/>
    </location>
</feature>
<dbReference type="Gene3D" id="1.10.510.10">
    <property type="entry name" value="Transferase(Phosphotransferase) domain 1"/>
    <property type="match status" value="1"/>
</dbReference>